<evidence type="ECO:0000313" key="10">
    <source>
        <dbReference type="Proteomes" id="UP000546324"/>
    </source>
</evidence>
<dbReference type="CDD" id="cd18808">
    <property type="entry name" value="SF1_C_Upf1"/>
    <property type="match status" value="1"/>
</dbReference>
<dbReference type="InterPro" id="IPR047187">
    <property type="entry name" value="SF1_C_Upf1"/>
</dbReference>
<dbReference type="RefSeq" id="WP_185031282.1">
    <property type="nucleotide sequence ID" value="NZ_JACHMQ010000001.1"/>
</dbReference>
<gene>
    <name evidence="9" type="ORF">BKA00_006329</name>
</gene>
<accession>A0A7X0G6D3</accession>
<dbReference type="Pfam" id="PF13087">
    <property type="entry name" value="AAA_12"/>
    <property type="match status" value="1"/>
</dbReference>
<feature type="compositionally biased region" description="Low complexity" evidence="7">
    <location>
        <begin position="1"/>
        <end position="19"/>
    </location>
</feature>
<dbReference type="CDD" id="cd17934">
    <property type="entry name" value="DEXXQc_Upf1-like"/>
    <property type="match status" value="1"/>
</dbReference>
<evidence type="ECO:0000259" key="8">
    <source>
        <dbReference type="PROSITE" id="PS51198"/>
    </source>
</evidence>
<evidence type="ECO:0000256" key="3">
    <source>
        <dbReference type="ARBA" id="ARBA00022801"/>
    </source>
</evidence>
<dbReference type="GO" id="GO:0005524">
    <property type="term" value="F:ATP binding"/>
    <property type="evidence" value="ECO:0007669"/>
    <property type="project" value="UniProtKB-UniRule"/>
</dbReference>
<dbReference type="InterPro" id="IPR050534">
    <property type="entry name" value="Coronavir_polyprotein_1ab"/>
</dbReference>
<keyword evidence="2 6" id="KW-0547">Nucleotide-binding</keyword>
<dbReference type="EMBL" id="JACHMQ010000001">
    <property type="protein sequence ID" value="MBB6399415.1"/>
    <property type="molecule type" value="Genomic_DNA"/>
</dbReference>
<dbReference type="PROSITE" id="PS51198">
    <property type="entry name" value="UVRD_HELICASE_ATP_BIND"/>
    <property type="match status" value="1"/>
</dbReference>
<evidence type="ECO:0000256" key="5">
    <source>
        <dbReference type="ARBA" id="ARBA00022840"/>
    </source>
</evidence>
<evidence type="ECO:0000256" key="4">
    <source>
        <dbReference type="ARBA" id="ARBA00022806"/>
    </source>
</evidence>
<organism evidence="9 10">
    <name type="scientific">Actinomadura coerulea</name>
    <dbReference type="NCBI Taxonomy" id="46159"/>
    <lineage>
        <taxon>Bacteria</taxon>
        <taxon>Bacillati</taxon>
        <taxon>Actinomycetota</taxon>
        <taxon>Actinomycetes</taxon>
        <taxon>Streptosporangiales</taxon>
        <taxon>Thermomonosporaceae</taxon>
        <taxon>Actinomadura</taxon>
    </lineage>
</organism>
<feature type="binding site" evidence="6">
    <location>
        <begin position="500"/>
        <end position="507"/>
    </location>
    <ligand>
        <name>ATP</name>
        <dbReference type="ChEBI" id="CHEBI:30616"/>
    </ligand>
</feature>
<dbReference type="InterPro" id="IPR041679">
    <property type="entry name" value="DNA2/NAM7-like_C"/>
</dbReference>
<protein>
    <recommendedName>
        <fullName evidence="8">UvrD-like helicase ATP-binding domain-containing protein</fullName>
    </recommendedName>
</protein>
<proteinExistence type="inferred from homology"/>
<dbReference type="Pfam" id="PF13086">
    <property type="entry name" value="AAA_11"/>
    <property type="match status" value="2"/>
</dbReference>
<evidence type="ECO:0000256" key="6">
    <source>
        <dbReference type="PROSITE-ProRule" id="PRU00560"/>
    </source>
</evidence>
<dbReference type="InterPro" id="IPR041677">
    <property type="entry name" value="DNA2/NAM7_AAA_11"/>
</dbReference>
<dbReference type="GO" id="GO:0016787">
    <property type="term" value="F:hydrolase activity"/>
    <property type="evidence" value="ECO:0007669"/>
    <property type="project" value="UniProtKB-UniRule"/>
</dbReference>
<dbReference type="InterPro" id="IPR003593">
    <property type="entry name" value="AAA+_ATPase"/>
</dbReference>
<evidence type="ECO:0000313" key="9">
    <source>
        <dbReference type="EMBL" id="MBB6399415.1"/>
    </source>
</evidence>
<reference evidence="9 10" key="1">
    <citation type="submission" date="2020-08" db="EMBL/GenBank/DDBJ databases">
        <title>Sequencing the genomes of 1000 actinobacteria strains.</title>
        <authorList>
            <person name="Klenk H.-P."/>
        </authorList>
    </citation>
    <scope>NUCLEOTIDE SEQUENCE [LARGE SCALE GENOMIC DNA]</scope>
    <source>
        <strain evidence="9 10">DSM 43675</strain>
    </source>
</reference>
<dbReference type="InterPro" id="IPR027417">
    <property type="entry name" value="P-loop_NTPase"/>
</dbReference>
<keyword evidence="3 6" id="KW-0378">Hydrolase</keyword>
<comment type="similarity">
    <text evidence="1">Belongs to the DNA2/NAM7 helicase family.</text>
</comment>
<dbReference type="PANTHER" id="PTHR43788:SF8">
    <property type="entry name" value="DNA-BINDING PROTEIN SMUBP-2"/>
    <property type="match status" value="1"/>
</dbReference>
<keyword evidence="5 6" id="KW-0067">ATP-binding</keyword>
<dbReference type="SMART" id="SM00382">
    <property type="entry name" value="AAA"/>
    <property type="match status" value="1"/>
</dbReference>
<comment type="caution">
    <text evidence="9">The sequence shown here is derived from an EMBL/GenBank/DDBJ whole genome shotgun (WGS) entry which is preliminary data.</text>
</comment>
<keyword evidence="10" id="KW-1185">Reference proteome</keyword>
<dbReference type="AlphaFoldDB" id="A0A7X0G6D3"/>
<evidence type="ECO:0000256" key="1">
    <source>
        <dbReference type="ARBA" id="ARBA00007913"/>
    </source>
</evidence>
<dbReference type="GO" id="GO:0043139">
    <property type="term" value="F:5'-3' DNA helicase activity"/>
    <property type="evidence" value="ECO:0007669"/>
    <property type="project" value="TreeGrafter"/>
</dbReference>
<dbReference type="SUPFAM" id="SSF52540">
    <property type="entry name" value="P-loop containing nucleoside triphosphate hydrolases"/>
    <property type="match status" value="1"/>
</dbReference>
<dbReference type="PANTHER" id="PTHR43788">
    <property type="entry name" value="DNA2/NAM7 HELICASE FAMILY MEMBER"/>
    <property type="match status" value="1"/>
</dbReference>
<evidence type="ECO:0000256" key="7">
    <source>
        <dbReference type="SAM" id="MobiDB-lite"/>
    </source>
</evidence>
<name>A0A7X0G6D3_9ACTN</name>
<feature type="domain" description="UvrD-like helicase ATP-binding" evidence="8">
    <location>
        <begin position="479"/>
        <end position="924"/>
    </location>
</feature>
<evidence type="ECO:0000256" key="2">
    <source>
        <dbReference type="ARBA" id="ARBA00022741"/>
    </source>
</evidence>
<dbReference type="InterPro" id="IPR014016">
    <property type="entry name" value="UvrD-like_ATP-bd"/>
</dbReference>
<feature type="region of interest" description="Disordered" evidence="7">
    <location>
        <begin position="1"/>
        <end position="21"/>
    </location>
</feature>
<keyword evidence="4 6" id="KW-0347">Helicase</keyword>
<sequence>MSAPARSGRAPASRGASAPVSEPLPGRSDFVWLLWNGAPDALRNIGEGWHEVNLARLPNGQVVAGVDGTVRGGVRPDGEQDRERLGRAISNRARIAVLSTHKVENEGQRRRLRIGVDLYTYEQADPLEPQSVGVGDRVMDTVGKWDRKLRDRPEEILRWLTERLLIPPRAGAGPEAPHRLVVSIGLSDPSAPAGYRIHGRGVTGDVRTEGGRLVLHRLRRTGGEDGQGPLRLTECRLEFTDVSQAGELRAEMKHQLNRLATGQGFLAMWHEYNRLESRFVRRQVRDVGFGRYTERESLGDGVYRFRLDRSSHVDDQELTLTERARRNLDARESLELEAARTLPGALAAADGEEDASAWALIGDRLGRDVVSGTVVAADVAAGTIDMRLVDLGRRRVSGVGRDQTDAPPPQGFLYRSFRGDRRQMQRRKDAFDRILADGTRIPNLLALFEGKTVSADPPGRRTKPLSAAVRECFRGGEPTPMQERALEVALNTPDIAVIQGPPGTGKTQVITALQTRLAEEGRGYARLRGSILLTSFQHAAVDELVERSRVFGLPASKVDRAGRGTTVQTDRWLQETVDWLTEEINADSLGQALGVLRTVTARAAGYLLTPTPPEETARLLEEIEELAGGLLSAGLAGRLHRARLRSRNASRPGPFDLDDDRELAVRALRGVRTLAESFADDGPAAAAKALRRVRALDGPDADGAADLDLLARAASWDVDEPVPFLAELAAARDRLLEALRPASGPLAPAAADPEVEDLLAEIAEELEERVRDSGESGPQLAMLDYLEGLRGDPAAVEWTLRAYTASYAATCQQAASPTVAGAKQEARVEDVVFDTVIIDEAARANPLDLMIPLIHAGRRIVLVGDHNQLPHMLEPEVERQVEQLDAGARGRLRESLFQRLFENLRAPGAPVDRVVTLNAQFRMHRTLGAFVSRCFYDGMLESPRPDEEFAHALPGYEGVHAAWIDVPNARGAESGRRSKRRRAEARAIADQLERLLPSAPDLTFGVISFYSDQVDEIWRELVARELARRTDQGYELVKGLQYDAGGRRLDRLHVGSVDAFQGKEFDVVFLSTTRSAPQADPPAAGTAAHDRWVRRRYGHLTLRNRLCVAMSRQKRLLVTVGDSAMFEGAAVPAQVEPLAEFLRLCRSGGGHGAVLSS</sequence>
<dbReference type="Proteomes" id="UP000546324">
    <property type="component" value="Unassembled WGS sequence"/>
</dbReference>
<dbReference type="Gene3D" id="3.40.50.300">
    <property type="entry name" value="P-loop containing nucleotide triphosphate hydrolases"/>
    <property type="match status" value="3"/>
</dbReference>